<dbReference type="GO" id="GO:0003796">
    <property type="term" value="F:lysozyme activity"/>
    <property type="evidence" value="ECO:0007669"/>
    <property type="project" value="InterPro"/>
</dbReference>
<proteinExistence type="inferred from homology"/>
<evidence type="ECO:0000256" key="1">
    <source>
        <dbReference type="ARBA" id="ARBA00010646"/>
    </source>
</evidence>
<reference evidence="5" key="2">
    <citation type="submission" date="2021-04" db="EMBL/GenBank/DDBJ databases">
        <authorList>
            <person name="Gilroy R."/>
        </authorList>
    </citation>
    <scope>NUCLEOTIDE SEQUENCE</scope>
    <source>
        <strain evidence="5">CHK32-1732</strain>
    </source>
</reference>
<dbReference type="GO" id="GO:0009253">
    <property type="term" value="P:peptidoglycan catabolic process"/>
    <property type="evidence" value="ECO:0007669"/>
    <property type="project" value="InterPro"/>
</dbReference>
<keyword evidence="2 5" id="KW-0378">Hydrolase</keyword>
<dbReference type="InterPro" id="IPR018077">
    <property type="entry name" value="Glyco_hydro_fam25_subgr"/>
</dbReference>
<dbReference type="Pfam" id="PF01183">
    <property type="entry name" value="Glyco_hydro_25"/>
    <property type="match status" value="1"/>
</dbReference>
<dbReference type="Proteomes" id="UP000824190">
    <property type="component" value="Unassembled WGS sequence"/>
</dbReference>
<evidence type="ECO:0000256" key="2">
    <source>
        <dbReference type="ARBA" id="ARBA00022801"/>
    </source>
</evidence>
<feature type="chain" id="PRO_5038623866" evidence="4">
    <location>
        <begin position="45"/>
        <end position="248"/>
    </location>
</feature>
<dbReference type="Gene3D" id="3.20.20.80">
    <property type="entry name" value="Glycosidases"/>
    <property type="match status" value="1"/>
</dbReference>
<dbReference type="SMART" id="SM00641">
    <property type="entry name" value="Glyco_25"/>
    <property type="match status" value="1"/>
</dbReference>
<comment type="caution">
    <text evidence="5">The sequence shown here is derived from an EMBL/GenBank/DDBJ whole genome shotgun (WGS) entry which is preliminary data.</text>
</comment>
<keyword evidence="4" id="KW-0732">Signal</keyword>
<dbReference type="AlphaFoldDB" id="A0A9D1RMU3"/>
<feature type="signal peptide" evidence="4">
    <location>
        <begin position="1"/>
        <end position="44"/>
    </location>
</feature>
<dbReference type="InterPro" id="IPR002053">
    <property type="entry name" value="Glyco_hydro_25"/>
</dbReference>
<dbReference type="InterPro" id="IPR017853">
    <property type="entry name" value="GH"/>
</dbReference>
<dbReference type="PANTHER" id="PTHR34135:SF2">
    <property type="entry name" value="LYSOZYME"/>
    <property type="match status" value="1"/>
</dbReference>
<comment type="similarity">
    <text evidence="1">Belongs to the glycosyl hydrolase 25 family.</text>
</comment>
<evidence type="ECO:0000313" key="5">
    <source>
        <dbReference type="EMBL" id="HIW90407.1"/>
    </source>
</evidence>
<sequence length="248" mass="26849">MPGKHRVRKYTPRHAAARKAPVKATAALVSLAAASAVISPTAGAVDGIDVSSHQNKSGPIQWVQTSVSGQNFTYVKATEGTDYVNPSYISDSNVPKYVGMAVGSYHYAQPGAGSAAEQANFFANTSIVSHFPTLPPVLDLEETGGLSPKQLQDWVREYVTVVKLRTGRDPMIYTSPTFWRTAMEDTKEFSNLPLWLAHYDTNTPDVPGGWGFATIHQYSSEGSVPGINGPVDMNKFNGNELQLASFLR</sequence>
<dbReference type="PANTHER" id="PTHR34135">
    <property type="entry name" value="LYSOZYME"/>
    <property type="match status" value="1"/>
</dbReference>
<organism evidence="5 6">
    <name type="scientific">Candidatus Corynebacterium avicola</name>
    <dbReference type="NCBI Taxonomy" id="2838527"/>
    <lineage>
        <taxon>Bacteria</taxon>
        <taxon>Bacillati</taxon>
        <taxon>Actinomycetota</taxon>
        <taxon>Actinomycetes</taxon>
        <taxon>Mycobacteriales</taxon>
        <taxon>Corynebacteriaceae</taxon>
        <taxon>Corynebacterium</taxon>
    </lineage>
</organism>
<evidence type="ECO:0000256" key="3">
    <source>
        <dbReference type="ARBA" id="ARBA00023295"/>
    </source>
</evidence>
<accession>A0A9D1RMU3</accession>
<gene>
    <name evidence="5" type="ORF">H9870_01900</name>
</gene>
<keyword evidence="3" id="KW-0326">Glycosidase</keyword>
<protein>
    <submittedName>
        <fullName evidence="5">Glycoside hydrolase</fullName>
    </submittedName>
</protein>
<dbReference type="EMBL" id="DXGC01000017">
    <property type="protein sequence ID" value="HIW90407.1"/>
    <property type="molecule type" value="Genomic_DNA"/>
</dbReference>
<dbReference type="PROSITE" id="PS51904">
    <property type="entry name" value="GLYCOSYL_HYDROL_F25_2"/>
    <property type="match status" value="1"/>
</dbReference>
<evidence type="ECO:0000313" key="6">
    <source>
        <dbReference type="Proteomes" id="UP000824190"/>
    </source>
</evidence>
<dbReference type="GO" id="GO:0016052">
    <property type="term" value="P:carbohydrate catabolic process"/>
    <property type="evidence" value="ECO:0007669"/>
    <property type="project" value="TreeGrafter"/>
</dbReference>
<dbReference type="SUPFAM" id="SSF51445">
    <property type="entry name" value="(Trans)glycosidases"/>
    <property type="match status" value="1"/>
</dbReference>
<name>A0A9D1RMU3_9CORY</name>
<evidence type="ECO:0000256" key="4">
    <source>
        <dbReference type="SAM" id="SignalP"/>
    </source>
</evidence>
<dbReference type="GO" id="GO:0016998">
    <property type="term" value="P:cell wall macromolecule catabolic process"/>
    <property type="evidence" value="ECO:0007669"/>
    <property type="project" value="InterPro"/>
</dbReference>
<reference evidence="5" key="1">
    <citation type="journal article" date="2021" name="PeerJ">
        <title>Extensive microbial diversity within the chicken gut microbiome revealed by metagenomics and culture.</title>
        <authorList>
            <person name="Gilroy R."/>
            <person name="Ravi A."/>
            <person name="Getino M."/>
            <person name="Pursley I."/>
            <person name="Horton D.L."/>
            <person name="Alikhan N.F."/>
            <person name="Baker D."/>
            <person name="Gharbi K."/>
            <person name="Hall N."/>
            <person name="Watson M."/>
            <person name="Adriaenssens E.M."/>
            <person name="Foster-Nyarko E."/>
            <person name="Jarju S."/>
            <person name="Secka A."/>
            <person name="Antonio M."/>
            <person name="Oren A."/>
            <person name="Chaudhuri R.R."/>
            <person name="La Ragione R."/>
            <person name="Hildebrand F."/>
            <person name="Pallen M.J."/>
        </authorList>
    </citation>
    <scope>NUCLEOTIDE SEQUENCE</scope>
    <source>
        <strain evidence="5">CHK32-1732</strain>
    </source>
</reference>